<reference evidence="2 3" key="1">
    <citation type="journal article" date="2019" name="Commun. Biol.">
        <title>The bagworm genome reveals a unique fibroin gene that provides high tensile strength.</title>
        <authorList>
            <person name="Kono N."/>
            <person name="Nakamura H."/>
            <person name="Ohtoshi R."/>
            <person name="Tomita M."/>
            <person name="Numata K."/>
            <person name="Arakawa K."/>
        </authorList>
    </citation>
    <scope>NUCLEOTIDE SEQUENCE [LARGE SCALE GENOMIC DNA]</scope>
</reference>
<gene>
    <name evidence="2" type="ORF">EVAR_37670_1</name>
</gene>
<evidence type="ECO:0000313" key="2">
    <source>
        <dbReference type="EMBL" id="GBP80566.1"/>
    </source>
</evidence>
<feature type="region of interest" description="Disordered" evidence="1">
    <location>
        <begin position="161"/>
        <end position="180"/>
    </location>
</feature>
<sequence>MTVFPLTPPLDLRLTRETSRFGPPKWGHHNWTVEIVSPTRRRPGMRHHRSSVPHLRPKGRSWTTHERCPDSTASDRGQILSASREVVRQERGKGAGGSWTTGEVSARRRPPHNYSRASLYGRRTRQTQDRQPKYYASLATAPGLARVEFYDQITFGNLQRPGGITRERERGKRVSLSGSPGSRGATFLWHGDGGYRPFYARYQITVDRYREYRHVNVVNAFGTGYLRRRRTSEN</sequence>
<name>A0A4C1YW89_EUMVA</name>
<evidence type="ECO:0000313" key="3">
    <source>
        <dbReference type="Proteomes" id="UP000299102"/>
    </source>
</evidence>
<keyword evidence="3" id="KW-1185">Reference proteome</keyword>
<organism evidence="2 3">
    <name type="scientific">Eumeta variegata</name>
    <name type="common">Bagworm moth</name>
    <name type="synonym">Eumeta japonica</name>
    <dbReference type="NCBI Taxonomy" id="151549"/>
    <lineage>
        <taxon>Eukaryota</taxon>
        <taxon>Metazoa</taxon>
        <taxon>Ecdysozoa</taxon>
        <taxon>Arthropoda</taxon>
        <taxon>Hexapoda</taxon>
        <taxon>Insecta</taxon>
        <taxon>Pterygota</taxon>
        <taxon>Neoptera</taxon>
        <taxon>Endopterygota</taxon>
        <taxon>Lepidoptera</taxon>
        <taxon>Glossata</taxon>
        <taxon>Ditrysia</taxon>
        <taxon>Tineoidea</taxon>
        <taxon>Psychidae</taxon>
        <taxon>Oiketicinae</taxon>
        <taxon>Eumeta</taxon>
    </lineage>
</organism>
<evidence type="ECO:0000256" key="1">
    <source>
        <dbReference type="SAM" id="MobiDB-lite"/>
    </source>
</evidence>
<dbReference type="Proteomes" id="UP000299102">
    <property type="component" value="Unassembled WGS sequence"/>
</dbReference>
<proteinExistence type="predicted"/>
<dbReference type="EMBL" id="BGZK01001468">
    <property type="protein sequence ID" value="GBP80566.1"/>
    <property type="molecule type" value="Genomic_DNA"/>
</dbReference>
<feature type="region of interest" description="Disordered" evidence="1">
    <location>
        <begin position="40"/>
        <end position="132"/>
    </location>
</feature>
<feature type="compositionally biased region" description="Basic residues" evidence="1">
    <location>
        <begin position="40"/>
        <end position="59"/>
    </location>
</feature>
<dbReference type="AlphaFoldDB" id="A0A4C1YW89"/>
<comment type="caution">
    <text evidence="2">The sequence shown here is derived from an EMBL/GenBank/DDBJ whole genome shotgun (WGS) entry which is preliminary data.</text>
</comment>
<protein>
    <submittedName>
        <fullName evidence="2">Uncharacterized protein</fullName>
    </submittedName>
</protein>
<accession>A0A4C1YW89</accession>